<dbReference type="Proteomes" id="UP000002497">
    <property type="component" value="Unassembled WGS sequence"/>
</dbReference>
<dbReference type="GO" id="GO:0005739">
    <property type="term" value="C:mitochondrion"/>
    <property type="evidence" value="ECO:0007669"/>
    <property type="project" value="TreeGrafter"/>
</dbReference>
<dbReference type="PANTHER" id="PTHR36091:SF2">
    <property type="entry name" value="AMINOGLYCOSIDE PHOSPHOTRANSFERASE DOMAIN-CONTAINING PROTEIN"/>
    <property type="match status" value="1"/>
</dbReference>
<sequence length="239" mass="27337">MAEQYIEFNVEALQKVVAQSINQKSIAHMQKLAEGSFNRVLLLTMNDGLEIIIKILYSITEPRKLATESEVAMLDYLCLKGIPMPKVYTWFSEKNNNVRTEYIIMEKAVGQPLEACWSSLTTKEQTCLVTSYVDIEQKIFLISFSCYGSIYYKTALPWEQQADLYSPGVEDSDSDTSQLCIGPTADYMFWRGKHGQLEINWGPCIPYREDHRDYLPLLMAAGNPPTFENLDPELPKDYS</sequence>
<keyword evidence="2" id="KW-1185">Reference proteome</keyword>
<dbReference type="AlphaFoldDB" id="E9CVT3"/>
<name>E9CVT3_COCPS</name>
<accession>E9CVT3</accession>
<dbReference type="SUPFAM" id="SSF56112">
    <property type="entry name" value="Protein kinase-like (PK-like)"/>
    <property type="match status" value="1"/>
</dbReference>
<proteinExistence type="predicted"/>
<evidence type="ECO:0008006" key="3">
    <source>
        <dbReference type="Google" id="ProtNLM"/>
    </source>
</evidence>
<dbReference type="OrthoDB" id="10003767at2759"/>
<dbReference type="InterPro" id="IPR011009">
    <property type="entry name" value="Kinase-like_dom_sf"/>
</dbReference>
<organism evidence="2">
    <name type="scientific">Coccidioides posadasii (strain RMSCC 757 / Silveira)</name>
    <name type="common">Valley fever fungus</name>
    <dbReference type="NCBI Taxonomy" id="443226"/>
    <lineage>
        <taxon>Eukaryota</taxon>
        <taxon>Fungi</taxon>
        <taxon>Dikarya</taxon>
        <taxon>Ascomycota</taxon>
        <taxon>Pezizomycotina</taxon>
        <taxon>Eurotiomycetes</taxon>
        <taxon>Eurotiomycetidae</taxon>
        <taxon>Onygenales</taxon>
        <taxon>Onygenaceae</taxon>
        <taxon>Coccidioides</taxon>
    </lineage>
</organism>
<dbReference type="EMBL" id="GL636487">
    <property type="protein sequence ID" value="EFW21409.1"/>
    <property type="molecule type" value="Genomic_DNA"/>
</dbReference>
<dbReference type="STRING" id="443226.E9CVT3"/>
<dbReference type="InterPro" id="IPR051035">
    <property type="entry name" value="Mito_inheritance_9"/>
</dbReference>
<evidence type="ECO:0000313" key="1">
    <source>
        <dbReference type="EMBL" id="EFW21409.1"/>
    </source>
</evidence>
<reference evidence="2" key="2">
    <citation type="submission" date="2010-03" db="EMBL/GenBank/DDBJ databases">
        <title>The genome sequence of Coccidioides posadasii strain Silveira.</title>
        <authorList>
            <consortium name="The Broad Institute Genome Sequencing Center for Infectious Disease"/>
            <person name="Neafsey D."/>
            <person name="Orbach M."/>
            <person name="Henn M.R."/>
            <person name="Cole G.T."/>
            <person name="Galgiani J."/>
            <person name="Gardner M.J."/>
            <person name="Kirkland T.N."/>
            <person name="Taylor J.W."/>
            <person name="Young S.K."/>
            <person name="Zeng Q."/>
            <person name="Koehrsen M."/>
            <person name="Alvarado L."/>
            <person name="Berlin A."/>
            <person name="Borenstein D."/>
            <person name="Chapman S.B."/>
            <person name="Chen Z."/>
            <person name="Engels R."/>
            <person name="Freedman E."/>
            <person name="Gellesch M."/>
            <person name="Goldberg J."/>
            <person name="Griggs A."/>
            <person name="Gujja S."/>
            <person name="Heilman E."/>
            <person name="Heiman D."/>
            <person name="Howarth C."/>
            <person name="Jen D."/>
            <person name="Larson L."/>
            <person name="Mehta T."/>
            <person name="Neiman D."/>
            <person name="Park D."/>
            <person name="Pearson M."/>
            <person name="Richards J."/>
            <person name="Roberts A."/>
            <person name="Saif S."/>
            <person name="Shea T."/>
            <person name="Shenoy N."/>
            <person name="Sisk P."/>
            <person name="Stolte C."/>
            <person name="Sykes S."/>
            <person name="Walk T."/>
            <person name="White J."/>
            <person name="Yandava C."/>
            <person name="Haas B."/>
            <person name="Nusbaum C."/>
            <person name="Birren B."/>
        </authorList>
    </citation>
    <scope>NUCLEOTIDE SEQUENCE [LARGE SCALE GENOMIC DNA]</scope>
    <source>
        <strain evidence="2">RMSCC 757 / Silveira</strain>
    </source>
</reference>
<dbReference type="HOGENOM" id="CLU_019189_5_0_1"/>
<dbReference type="VEuPathDB" id="FungiDB:CPSG_01566"/>
<gene>
    <name evidence="1" type="ORF">CPSG_01566</name>
</gene>
<dbReference type="OMA" id="EVATICY"/>
<reference evidence="2" key="1">
    <citation type="journal article" date="2010" name="Genome Res.">
        <title>Population genomic sequencing of Coccidioides fungi reveals recent hybridization and transposon control.</title>
        <authorList>
            <person name="Neafsey D.E."/>
            <person name="Barker B.M."/>
            <person name="Sharpton T.J."/>
            <person name="Stajich J.E."/>
            <person name="Park D.J."/>
            <person name="Whiston E."/>
            <person name="Hung C.-Y."/>
            <person name="McMahan C."/>
            <person name="White J."/>
            <person name="Sykes S."/>
            <person name="Heiman D."/>
            <person name="Young S."/>
            <person name="Zeng Q."/>
            <person name="Abouelleil A."/>
            <person name="Aftuck L."/>
            <person name="Bessette D."/>
            <person name="Brown A."/>
            <person name="FitzGerald M."/>
            <person name="Lui A."/>
            <person name="Macdonald J.P."/>
            <person name="Priest M."/>
            <person name="Orbach M.J."/>
            <person name="Galgiani J.N."/>
            <person name="Kirkland T.N."/>
            <person name="Cole G.T."/>
            <person name="Birren B.W."/>
            <person name="Henn M.R."/>
            <person name="Taylor J.W."/>
            <person name="Rounsley S.D."/>
        </authorList>
    </citation>
    <scope>NUCLEOTIDE SEQUENCE [LARGE SCALE GENOMIC DNA]</scope>
    <source>
        <strain evidence="2">RMSCC 757 / Silveira</strain>
    </source>
</reference>
<protein>
    <recommendedName>
        <fullName evidence="3">Aminoglycoside phosphotransferase domain-containing protein</fullName>
    </recommendedName>
</protein>
<evidence type="ECO:0000313" key="2">
    <source>
        <dbReference type="Proteomes" id="UP000002497"/>
    </source>
</evidence>
<dbReference type="PANTHER" id="PTHR36091">
    <property type="entry name" value="ALTERED INHERITANCE OF MITOCHONDRIA PROTEIN 9, MITOCHONDRIAL"/>
    <property type="match status" value="1"/>
</dbReference>
<dbReference type="VEuPathDB" id="FungiDB:D8B26_003987"/>